<dbReference type="GeneID" id="54362625"/>
<dbReference type="RefSeq" id="XP_033459830.1">
    <property type="nucleotide sequence ID" value="XM_033604825.1"/>
</dbReference>
<dbReference type="GO" id="GO:0008270">
    <property type="term" value="F:zinc ion binding"/>
    <property type="evidence" value="ECO:0007669"/>
    <property type="project" value="InterPro"/>
</dbReference>
<dbReference type="PANTHER" id="PTHR47338:SF11">
    <property type="entry name" value="ZN(II)2CYS6 TRANSCRIPTION FACTOR (EUROFUNG)"/>
    <property type="match status" value="1"/>
</dbReference>
<dbReference type="PANTHER" id="PTHR47338">
    <property type="entry name" value="ZN(II)2CYS6 TRANSCRIPTION FACTOR (EUROFUNG)-RELATED"/>
    <property type="match status" value="1"/>
</dbReference>
<reference evidence="9" key="1">
    <citation type="submission" date="2020-01" db="EMBL/GenBank/DDBJ databases">
        <authorList>
            <consortium name="DOE Joint Genome Institute"/>
            <person name="Haridas S."/>
            <person name="Albert R."/>
            <person name="Binder M."/>
            <person name="Bloem J."/>
            <person name="Labutti K."/>
            <person name="Salamov A."/>
            <person name="Andreopoulos B."/>
            <person name="Baker S.E."/>
            <person name="Barry K."/>
            <person name="Bills G."/>
            <person name="Bluhm B.H."/>
            <person name="Cannon C."/>
            <person name="Castanera R."/>
            <person name="Culley D.E."/>
            <person name="Daum C."/>
            <person name="Ezra D."/>
            <person name="Gonzalez J.B."/>
            <person name="Henrissat B."/>
            <person name="Kuo A."/>
            <person name="Liang C."/>
            <person name="Lipzen A."/>
            <person name="Lutzoni F."/>
            <person name="Magnuson J."/>
            <person name="Mondo S."/>
            <person name="Nolan M."/>
            <person name="Ohm R."/>
            <person name="Pangilinan J."/>
            <person name="Park H.-J."/>
            <person name="Ramirez L."/>
            <person name="Alfaro M."/>
            <person name="Sun H."/>
            <person name="Tritt A."/>
            <person name="Yoshinaga Y."/>
            <person name="Zwiers L.-H."/>
            <person name="Turgeon B.G."/>
            <person name="Goodwin S.B."/>
            <person name="Spatafora J.W."/>
            <person name="Crous P.W."/>
            <person name="Grigoriev I.V."/>
        </authorList>
    </citation>
    <scope>NUCLEOTIDE SEQUENCE</scope>
    <source>
        <strain evidence="9">CBS 342.82</strain>
    </source>
</reference>
<dbReference type="GO" id="GO:0000981">
    <property type="term" value="F:DNA-binding transcription factor activity, RNA polymerase II-specific"/>
    <property type="evidence" value="ECO:0007669"/>
    <property type="project" value="InterPro"/>
</dbReference>
<gene>
    <name evidence="9" type="ORF">K489DRAFT_380173</name>
</gene>
<dbReference type="AlphaFoldDB" id="A0A6J3M5I7"/>
<proteinExistence type="predicted"/>
<evidence type="ECO:0000256" key="1">
    <source>
        <dbReference type="ARBA" id="ARBA00004123"/>
    </source>
</evidence>
<feature type="domain" description="Xylanolytic transcriptional activator regulatory" evidence="7">
    <location>
        <begin position="105"/>
        <end position="302"/>
    </location>
</feature>
<feature type="compositionally biased region" description="Basic and acidic residues" evidence="6">
    <location>
        <begin position="1"/>
        <end position="22"/>
    </location>
</feature>
<evidence type="ECO:0000313" key="9">
    <source>
        <dbReference type="RefSeq" id="XP_033459830.1"/>
    </source>
</evidence>
<keyword evidence="4" id="KW-0804">Transcription</keyword>
<dbReference type="OrthoDB" id="5426798at2759"/>
<keyword evidence="5" id="KW-0539">Nucleus</keyword>
<evidence type="ECO:0000256" key="4">
    <source>
        <dbReference type="ARBA" id="ARBA00023163"/>
    </source>
</evidence>
<dbReference type="GO" id="GO:0006351">
    <property type="term" value="P:DNA-templated transcription"/>
    <property type="evidence" value="ECO:0007669"/>
    <property type="project" value="InterPro"/>
</dbReference>
<dbReference type="InterPro" id="IPR007219">
    <property type="entry name" value="XnlR_reg_dom"/>
</dbReference>
<reference evidence="9" key="2">
    <citation type="submission" date="2020-04" db="EMBL/GenBank/DDBJ databases">
        <authorList>
            <consortium name="NCBI Genome Project"/>
        </authorList>
    </citation>
    <scope>NUCLEOTIDE SEQUENCE</scope>
    <source>
        <strain evidence="9">CBS 342.82</strain>
    </source>
</reference>
<organism evidence="9">
    <name type="scientific">Dissoconium aciculare CBS 342.82</name>
    <dbReference type="NCBI Taxonomy" id="1314786"/>
    <lineage>
        <taxon>Eukaryota</taxon>
        <taxon>Fungi</taxon>
        <taxon>Dikarya</taxon>
        <taxon>Ascomycota</taxon>
        <taxon>Pezizomycotina</taxon>
        <taxon>Dothideomycetes</taxon>
        <taxon>Dothideomycetidae</taxon>
        <taxon>Mycosphaerellales</taxon>
        <taxon>Dissoconiaceae</taxon>
        <taxon>Dissoconium</taxon>
    </lineage>
</organism>
<dbReference type="GO" id="GO:0005634">
    <property type="term" value="C:nucleus"/>
    <property type="evidence" value="ECO:0007669"/>
    <property type="project" value="UniProtKB-SubCell"/>
</dbReference>
<dbReference type="InterPro" id="IPR050815">
    <property type="entry name" value="TF_fung"/>
</dbReference>
<evidence type="ECO:0000256" key="6">
    <source>
        <dbReference type="SAM" id="MobiDB-lite"/>
    </source>
</evidence>
<feature type="region of interest" description="Disordered" evidence="6">
    <location>
        <begin position="1"/>
        <end position="44"/>
    </location>
</feature>
<dbReference type="CDD" id="cd12148">
    <property type="entry name" value="fungal_TF_MHR"/>
    <property type="match status" value="1"/>
</dbReference>
<comment type="subcellular location">
    <subcellularLocation>
        <location evidence="1">Nucleus</location>
    </subcellularLocation>
</comment>
<keyword evidence="3" id="KW-0805">Transcription regulation</keyword>
<reference evidence="9" key="3">
    <citation type="submission" date="2025-08" db="UniProtKB">
        <authorList>
            <consortium name="RefSeq"/>
        </authorList>
    </citation>
    <scope>IDENTIFICATION</scope>
    <source>
        <strain evidence="9">CBS 342.82</strain>
    </source>
</reference>
<keyword evidence="2" id="KW-0479">Metal-binding</keyword>
<dbReference type="GO" id="GO:0003677">
    <property type="term" value="F:DNA binding"/>
    <property type="evidence" value="ECO:0007669"/>
    <property type="project" value="InterPro"/>
</dbReference>
<dbReference type="Pfam" id="PF04082">
    <property type="entry name" value="Fungal_trans"/>
    <property type="match status" value="1"/>
</dbReference>
<evidence type="ECO:0000256" key="3">
    <source>
        <dbReference type="ARBA" id="ARBA00023015"/>
    </source>
</evidence>
<evidence type="ECO:0000256" key="2">
    <source>
        <dbReference type="ARBA" id="ARBA00022723"/>
    </source>
</evidence>
<name>A0A6J3M5I7_9PEZI</name>
<evidence type="ECO:0000313" key="8">
    <source>
        <dbReference type="Proteomes" id="UP000504637"/>
    </source>
</evidence>
<keyword evidence="8" id="KW-1185">Reference proteome</keyword>
<sequence>MLSRNHDPDTESLSRRRFRDDPSPYEMPNKKHRSMSPPLTHGDEPAVRADSVNFHESPMVPRSPVRTLRADTDPYMVDSEKTIRLLESFLYNVNDTTYLLYPHDYFVYWAKTSSGKCPDELLVLYAILALGSVYIRDAAVSAGQQGADLMGEALRSMGQRCADIVSEALRNRSEALRNKSDTLTLPIAQSRLLLALYCYSQDDALVASEHLSLAVNTLTYLHLNTETGCLAIDAGEQHAFRFDSAQIAECRRRTMWAAFLMERHLSTSTYRIDVHDMVVRLPCSGSAYEQSRQQMSDAPFLHSTCSSDRAIVPSASPMASLIPIAALLGDVNNFVSRGLHSHRGHYEKTFDPQCEELWALLQNWRSQLPEHLSSSRTNIDRCIHEGYASHYLHMWAMYYWSVIKLHRYYRHEWLPKRRAVHITRAYEAAKDFLSMATTLRSVWGEVSKSNSLTQSASPFVGRAIVAAVDVLAAAGLESTMRVIYDLTLAAAHCVTDLFEIWKATKAQHDACQHRPLQILNIMQHPTRARSGCWVRKEWGLDRRLEEEYPLDYDGIYGAANPDNDYFDALHAMSRNHNNNNDNINHHTARGP</sequence>
<accession>A0A6J3M5I7</accession>
<dbReference type="Proteomes" id="UP000504637">
    <property type="component" value="Unplaced"/>
</dbReference>
<evidence type="ECO:0000256" key="5">
    <source>
        <dbReference type="ARBA" id="ARBA00023242"/>
    </source>
</evidence>
<protein>
    <recommendedName>
        <fullName evidence="7">Xylanolytic transcriptional activator regulatory domain-containing protein</fullName>
    </recommendedName>
</protein>
<evidence type="ECO:0000259" key="7">
    <source>
        <dbReference type="Pfam" id="PF04082"/>
    </source>
</evidence>